<evidence type="ECO:0000313" key="2">
    <source>
        <dbReference type="EMBL" id="ERJ22460.1"/>
    </source>
</evidence>
<name>U2EXS6_9BACT</name>
<organism evidence="2 3">
    <name type="scientific">Campylobacter concisus UNSW3</name>
    <dbReference type="NCBI Taxonomy" id="1242966"/>
    <lineage>
        <taxon>Bacteria</taxon>
        <taxon>Pseudomonadati</taxon>
        <taxon>Campylobacterota</taxon>
        <taxon>Epsilonproteobacteria</taxon>
        <taxon>Campylobacterales</taxon>
        <taxon>Campylobacteraceae</taxon>
        <taxon>Campylobacter</taxon>
    </lineage>
</organism>
<keyword evidence="1" id="KW-1133">Transmembrane helix</keyword>
<keyword evidence="1" id="KW-0812">Transmembrane</keyword>
<accession>U2EXS6</accession>
<dbReference type="EMBL" id="ANNE01000009">
    <property type="protein sequence ID" value="ERJ22460.1"/>
    <property type="molecule type" value="Genomic_DNA"/>
</dbReference>
<dbReference type="RefSeq" id="WP_021084437.1">
    <property type="nucleotide sequence ID" value="NZ_ANNE01000009.1"/>
</dbReference>
<protein>
    <submittedName>
        <fullName evidence="2">Uncharacterized protein</fullName>
    </submittedName>
</protein>
<evidence type="ECO:0000313" key="3">
    <source>
        <dbReference type="Proteomes" id="UP000016636"/>
    </source>
</evidence>
<reference evidence="2 3" key="1">
    <citation type="journal article" date="2013" name="BMC Genomics">
        <title>Comparative genomics of Campylobacter concisus isolates reveals genetic diversity and provides insights into disease association.</title>
        <authorList>
            <person name="Deshpande N.P."/>
            <person name="Kaakoush N.O."/>
            <person name="Wilkins M.R."/>
            <person name="Mitchell H.M."/>
        </authorList>
    </citation>
    <scope>NUCLEOTIDE SEQUENCE [LARGE SCALE GENOMIC DNA]</scope>
    <source>
        <strain evidence="2 3">UNSW3</strain>
    </source>
</reference>
<feature type="transmembrane region" description="Helical" evidence="1">
    <location>
        <begin position="12"/>
        <end position="35"/>
    </location>
</feature>
<comment type="caution">
    <text evidence="2">The sequence shown here is derived from an EMBL/GenBank/DDBJ whole genome shotgun (WGS) entry which is preliminary data.</text>
</comment>
<dbReference type="Gene3D" id="3.40.960.10">
    <property type="entry name" value="VSR Endonuclease"/>
    <property type="match status" value="1"/>
</dbReference>
<sequence>MQIFDTSNLLSTMLQAFFSFALPIIIFVILINLITKFIRRKLHQKSYVKFNQRNIADTFSTKEIAKKFGKNAKDVNEVLLNLGFIKKCDNGYNVTDVGKYYGGMQNYYMSKASVRWDERLLCNENFINEIVKVGEISSKKEQKEDFREKFKAEYRTNDGHYVRRSRAELVIANWLFAEGIAYAYEKKVPIKEDVYCDFYIPKGKIYIEFWGYVDDEAYIKRKEQKIELYKKYGLNLIEIDNDKIGNLDDHLPKELLKFGVSLNL</sequence>
<evidence type="ECO:0000256" key="1">
    <source>
        <dbReference type="SAM" id="Phobius"/>
    </source>
</evidence>
<dbReference type="AlphaFoldDB" id="U2EXS6"/>
<keyword evidence="1" id="KW-0472">Membrane</keyword>
<dbReference type="Proteomes" id="UP000016636">
    <property type="component" value="Unassembled WGS sequence"/>
</dbReference>
<dbReference type="PATRIC" id="fig|1242966.3.peg.902"/>
<gene>
    <name evidence="2" type="ORF">UNSW3_437</name>
</gene>
<proteinExistence type="predicted"/>